<evidence type="ECO:0000256" key="12">
    <source>
        <dbReference type="SAM" id="MobiDB-lite"/>
    </source>
</evidence>
<comment type="similarity">
    <text evidence="2 11">Belongs to the ENDOU family.</text>
</comment>
<feature type="region of interest" description="Disordered" evidence="12">
    <location>
        <begin position="404"/>
        <end position="424"/>
    </location>
</feature>
<dbReference type="CDD" id="cd21159">
    <property type="entry name" value="XendoU"/>
    <property type="match status" value="1"/>
</dbReference>
<dbReference type="GO" id="GO:0016829">
    <property type="term" value="F:lyase activity"/>
    <property type="evidence" value="ECO:0007669"/>
    <property type="project" value="UniProtKB-KW"/>
</dbReference>
<keyword evidence="7 11" id="KW-0378">Hydrolase</keyword>
<comment type="subunit">
    <text evidence="3 11">Monomer.</text>
</comment>
<feature type="compositionally biased region" description="Low complexity" evidence="12">
    <location>
        <begin position="167"/>
        <end position="186"/>
    </location>
</feature>
<keyword evidence="4 11" id="KW-0540">Nuclease</keyword>
<keyword evidence="5 11" id="KW-0479">Metal-binding</keyword>
<dbReference type="GO" id="GO:0004521">
    <property type="term" value="F:RNA endonuclease activity"/>
    <property type="evidence" value="ECO:0007669"/>
    <property type="project" value="UniProtKB-UniRule"/>
</dbReference>
<feature type="chain" id="PRO_5033103980" evidence="11">
    <location>
        <begin position="23"/>
        <end position="784"/>
    </location>
</feature>
<evidence type="ECO:0000256" key="5">
    <source>
        <dbReference type="ARBA" id="ARBA00022723"/>
    </source>
</evidence>
<protein>
    <submittedName>
        <fullName evidence="14">ENDOU endoribonuclease</fullName>
    </submittedName>
</protein>
<feature type="compositionally biased region" description="Polar residues" evidence="12">
    <location>
        <begin position="187"/>
        <end position="245"/>
    </location>
</feature>
<evidence type="ECO:0000256" key="10">
    <source>
        <dbReference type="ARBA" id="ARBA00023239"/>
    </source>
</evidence>
<dbReference type="InterPro" id="IPR037227">
    <property type="entry name" value="EndoU-like"/>
</dbReference>
<evidence type="ECO:0000256" key="4">
    <source>
        <dbReference type="ARBA" id="ARBA00022722"/>
    </source>
</evidence>
<feature type="compositionally biased region" description="Low complexity" evidence="12">
    <location>
        <begin position="23"/>
        <end position="73"/>
    </location>
</feature>
<dbReference type="PANTHER" id="PTHR12439:SF42">
    <property type="entry name" value="ENDORIBONUCLEASE-RELATED"/>
    <property type="match status" value="1"/>
</dbReference>
<feature type="non-terminal residue" evidence="14">
    <location>
        <position position="1"/>
    </location>
</feature>
<sequence>MKVRILLFLFLLTFLLANDVSARRSGSSRSSSSRSSSSRSSYSSSSRHGSSSSSRHESSSGSHTTGSRHYGFGSSSGGHTIGSSSFGHGSSSGGHTGSNPTRTTSSQTSHQQKDASSTFLQAEGGGATRPSQTNSGQSSRPSAPHGNIGTYPGSHGTTGFITESKQNSAPYNPSASYNPYSPSAPSTNHLSKSVVPSQNHVPTSFGQPSAPYNPSQGTALNNPPWSNPHFNPIQSHPSGPTSTNIGFKDHLRPTSMPIPPYPHPPYPTSGFNSPSYTSHPFSHSNQPHVPSSHNPSYSFPGQSFGHPSSYPAHIPPPVPGTFGNPYSTHPVGGMYGTAGHTYYPQQHVLAQPAAQPYIPGQTVIMVPGQQDSGRGFGQMVKEALVFSTINAGVNRLINPHQHYVQSYSSPNSGTSPSSGTSETHITYNNHYFNTVPPGSISPASSNTLQGNVPIVSPVNSNPINNPIITPGVSIPTIVSNGSTIYPVGNSSINTANKVETPSVSISNIGNNQGMPNQGTAIYSPQYKISDDDLLMLTEELFVKQEVNISKYLTLHLQSKSENVTDAAKGPLIYVQEEAYNYPTILAIRALYDNYEHNSTVKETRTAEKRKREEFLLDMFVNTNVMTRTLRWLSDQGFINPYDFEKDTLRRIWFNTFNGATSGFERVFTSERYGTELLGVQDWIYFNYQESKNRIDYMGYVDTMKLGDRASLVKLNFQMDDIVRPNATIFVGTLPELEMALYMICFYTRPNNLCPVSLGGNKFNIYTHSFRYYGQDLIDLALPVF</sequence>
<dbReference type="Pfam" id="PF09412">
    <property type="entry name" value="XendoU"/>
    <property type="match status" value="1"/>
</dbReference>
<proteinExistence type="inferred from homology"/>
<dbReference type="EMBL" id="JAANHZ010000106">
    <property type="protein sequence ID" value="KAG5315771.1"/>
    <property type="molecule type" value="Genomic_DNA"/>
</dbReference>
<feature type="compositionally biased region" description="Pro residues" evidence="12">
    <location>
        <begin position="256"/>
        <end position="267"/>
    </location>
</feature>
<keyword evidence="15" id="KW-1185">Reference proteome</keyword>
<evidence type="ECO:0000256" key="7">
    <source>
        <dbReference type="ARBA" id="ARBA00022801"/>
    </source>
</evidence>
<evidence type="ECO:0000313" key="15">
    <source>
        <dbReference type="Proteomes" id="UP000667349"/>
    </source>
</evidence>
<dbReference type="InterPro" id="IPR018998">
    <property type="entry name" value="EndoU_C"/>
</dbReference>
<dbReference type="GO" id="GO:0003723">
    <property type="term" value="F:RNA binding"/>
    <property type="evidence" value="ECO:0007669"/>
    <property type="project" value="UniProtKB-UniRule"/>
</dbReference>
<evidence type="ECO:0000256" key="6">
    <source>
        <dbReference type="ARBA" id="ARBA00022759"/>
    </source>
</evidence>
<gene>
    <name evidence="14" type="ORF">G6Z75_0006586</name>
</gene>
<feature type="domain" description="EndoU" evidence="13">
    <location>
        <begin position="529"/>
        <end position="784"/>
    </location>
</feature>
<dbReference type="GO" id="GO:0046872">
    <property type="term" value="F:metal ion binding"/>
    <property type="evidence" value="ECO:0007669"/>
    <property type="project" value="UniProtKB-UniRule"/>
</dbReference>
<keyword evidence="8 11" id="KW-0694">RNA-binding</keyword>
<evidence type="ECO:0000256" key="8">
    <source>
        <dbReference type="ARBA" id="ARBA00022884"/>
    </source>
</evidence>
<feature type="compositionally biased region" description="Low complexity" evidence="12">
    <location>
        <begin position="406"/>
        <end position="421"/>
    </location>
</feature>
<evidence type="ECO:0000256" key="3">
    <source>
        <dbReference type="ARBA" id="ARBA00011245"/>
    </source>
</evidence>
<organism evidence="14 15">
    <name type="scientific">Acromyrmex insinuator</name>
    <dbReference type="NCBI Taxonomy" id="230686"/>
    <lineage>
        <taxon>Eukaryota</taxon>
        <taxon>Metazoa</taxon>
        <taxon>Ecdysozoa</taxon>
        <taxon>Arthropoda</taxon>
        <taxon>Hexapoda</taxon>
        <taxon>Insecta</taxon>
        <taxon>Pterygota</taxon>
        <taxon>Neoptera</taxon>
        <taxon>Endopterygota</taxon>
        <taxon>Hymenoptera</taxon>
        <taxon>Apocrita</taxon>
        <taxon>Aculeata</taxon>
        <taxon>Formicoidea</taxon>
        <taxon>Formicidae</taxon>
        <taxon>Myrmicinae</taxon>
        <taxon>Acromyrmex</taxon>
    </lineage>
</organism>
<dbReference type="PROSITE" id="PS51959">
    <property type="entry name" value="ENDOU"/>
    <property type="match status" value="1"/>
</dbReference>
<comment type="caution">
    <text evidence="14">The sequence shown here is derived from an EMBL/GenBank/DDBJ whole genome shotgun (WGS) entry which is preliminary data.</text>
</comment>
<name>A0A836F1B2_9HYME</name>
<keyword evidence="11" id="KW-0732">Signal</keyword>
<evidence type="ECO:0000259" key="13">
    <source>
        <dbReference type="PROSITE" id="PS51959"/>
    </source>
</evidence>
<feature type="signal peptide" evidence="11">
    <location>
        <begin position="1"/>
        <end position="22"/>
    </location>
</feature>
<evidence type="ECO:0000256" key="9">
    <source>
        <dbReference type="ARBA" id="ARBA00023211"/>
    </source>
</evidence>
<evidence type="ECO:0000256" key="1">
    <source>
        <dbReference type="ARBA" id="ARBA00001936"/>
    </source>
</evidence>
<accession>A0A836F1B2</accession>
<dbReference type="InterPro" id="IPR039787">
    <property type="entry name" value="ENDOU"/>
</dbReference>
<feature type="region of interest" description="Disordered" evidence="12">
    <location>
        <begin position="23"/>
        <end position="295"/>
    </location>
</feature>
<dbReference type="GO" id="GO:0016787">
    <property type="term" value="F:hydrolase activity"/>
    <property type="evidence" value="ECO:0007669"/>
    <property type="project" value="UniProtKB-KW"/>
</dbReference>
<keyword evidence="9 11" id="KW-0464">Manganese</keyword>
<dbReference type="AlphaFoldDB" id="A0A836F1B2"/>
<feature type="compositionally biased region" description="Polar residues" evidence="12">
    <location>
        <begin position="129"/>
        <end position="141"/>
    </location>
</feature>
<comment type="cofactor">
    <cofactor evidence="1 11">
        <name>Mn(2+)</name>
        <dbReference type="ChEBI" id="CHEBI:29035"/>
    </cofactor>
</comment>
<dbReference type="PANTHER" id="PTHR12439">
    <property type="entry name" value="PLACENTAL PROTEIN 11-RELATED"/>
    <property type="match status" value="1"/>
</dbReference>
<keyword evidence="6 11" id="KW-0255">Endonuclease</keyword>
<keyword evidence="10" id="KW-0456">Lyase</keyword>
<evidence type="ECO:0000256" key="2">
    <source>
        <dbReference type="ARBA" id="ARBA00010168"/>
    </source>
</evidence>
<reference evidence="14" key="1">
    <citation type="submission" date="2020-02" db="EMBL/GenBank/DDBJ databases">
        <title>Relaxed selection underlies rapid genomic changes in the transitions from sociality to social parasitism in ants.</title>
        <authorList>
            <person name="Bi X."/>
        </authorList>
    </citation>
    <scope>NUCLEOTIDE SEQUENCE</scope>
    <source>
        <strain evidence="14">BGI-DK2013a</strain>
        <tissue evidence="14">Whole body</tissue>
    </source>
</reference>
<feature type="non-terminal residue" evidence="14">
    <location>
        <position position="784"/>
    </location>
</feature>
<feature type="compositionally biased region" description="Polar residues" evidence="12">
    <location>
        <begin position="155"/>
        <end position="166"/>
    </location>
</feature>
<evidence type="ECO:0000256" key="11">
    <source>
        <dbReference type="RuleBase" id="RU367085"/>
    </source>
</evidence>
<dbReference type="SUPFAM" id="SSF142877">
    <property type="entry name" value="EndoU-like"/>
    <property type="match status" value="1"/>
</dbReference>
<feature type="compositionally biased region" description="Polar residues" evidence="12">
    <location>
        <begin position="270"/>
        <end position="295"/>
    </location>
</feature>
<dbReference type="Proteomes" id="UP000667349">
    <property type="component" value="Unassembled WGS sequence"/>
</dbReference>
<evidence type="ECO:0000313" key="14">
    <source>
        <dbReference type="EMBL" id="KAG5315771.1"/>
    </source>
</evidence>